<protein>
    <submittedName>
        <fullName evidence="2">Uncharacterized protein</fullName>
    </submittedName>
</protein>
<comment type="caution">
    <text evidence="2">The sequence shown here is derived from an EMBL/GenBank/DDBJ whole genome shotgun (WGS) entry which is preliminary data.</text>
</comment>
<dbReference type="EMBL" id="CAJHJG010005671">
    <property type="protein sequence ID" value="CAD6951813.1"/>
    <property type="molecule type" value="Genomic_DNA"/>
</dbReference>
<evidence type="ECO:0000256" key="1">
    <source>
        <dbReference type="SAM" id="MobiDB-lite"/>
    </source>
</evidence>
<organism evidence="2 3">
    <name type="scientific">Tilletia caries</name>
    <name type="common">wheat bunt fungus</name>
    <dbReference type="NCBI Taxonomy" id="13290"/>
    <lineage>
        <taxon>Eukaryota</taxon>
        <taxon>Fungi</taxon>
        <taxon>Dikarya</taxon>
        <taxon>Basidiomycota</taxon>
        <taxon>Ustilaginomycotina</taxon>
        <taxon>Exobasidiomycetes</taxon>
        <taxon>Tilletiales</taxon>
        <taxon>Tilletiaceae</taxon>
        <taxon>Tilletia</taxon>
    </lineage>
</organism>
<reference evidence="2" key="1">
    <citation type="submission" date="2020-10" db="EMBL/GenBank/DDBJ databases">
        <authorList>
            <person name="Sedaghatjoo S."/>
        </authorList>
    </citation>
    <scope>NUCLEOTIDE SEQUENCE</scope>
    <source>
        <strain evidence="2">AZH3</strain>
    </source>
</reference>
<feature type="non-terminal residue" evidence="2">
    <location>
        <position position="1"/>
    </location>
</feature>
<accession>A0ABN7J4G6</accession>
<name>A0ABN7J4G6_9BASI</name>
<evidence type="ECO:0000313" key="2">
    <source>
        <dbReference type="EMBL" id="CAD6951813.1"/>
    </source>
</evidence>
<evidence type="ECO:0000313" key="3">
    <source>
        <dbReference type="Proteomes" id="UP000836402"/>
    </source>
</evidence>
<keyword evidence="3" id="KW-1185">Reference proteome</keyword>
<gene>
    <name evidence="2" type="ORF">JKIAZH3_G1643</name>
</gene>
<sequence>ICNPKLPLSSPPVDHLNAPHPSPSPVDLHTSLIRRAAPPRSCALEATTSTPEGGHSAILCAVAPVRHLVAGICARPHAAPVPRQI</sequence>
<proteinExistence type="predicted"/>
<feature type="region of interest" description="Disordered" evidence="1">
    <location>
        <begin position="1"/>
        <end position="30"/>
    </location>
</feature>
<dbReference type="Proteomes" id="UP000836402">
    <property type="component" value="Unassembled WGS sequence"/>
</dbReference>